<feature type="transmembrane region" description="Helical" evidence="2">
    <location>
        <begin position="89"/>
        <end position="107"/>
    </location>
</feature>
<feature type="transmembrane region" description="Helical" evidence="2">
    <location>
        <begin position="60"/>
        <end position="83"/>
    </location>
</feature>
<dbReference type="eggNOG" id="ENOG5031HQR">
    <property type="taxonomic scope" value="Bacteria"/>
</dbReference>
<dbReference type="EMBL" id="CP003053">
    <property type="protein sequence ID" value="AFM15441.1"/>
    <property type="molecule type" value="Genomic_DNA"/>
</dbReference>
<dbReference type="PATRIC" id="fig|710421.3.peg.619"/>
<evidence type="ECO:0000313" key="4">
    <source>
        <dbReference type="Proteomes" id="UP000006057"/>
    </source>
</evidence>
<sequence>MTGPSPARPPEPSPQSARPGGSSPARPPDVDTGFWLWLVALPLMVAGYVVDLLTTGLSGLVLAISIVFVVLMATVVVTFLILMRQGYRWARTVLTGGAIAAVVYSVSKLFTVERHTAAAVAYAAPVIIGSVLVCGGAFLLHRKDAHDFFTR</sequence>
<gene>
    <name evidence="3" type="ordered locus">Mycch_0623</name>
</gene>
<feature type="transmembrane region" description="Helical" evidence="2">
    <location>
        <begin position="34"/>
        <end position="53"/>
    </location>
</feature>
<keyword evidence="2" id="KW-0812">Transmembrane</keyword>
<dbReference type="STRING" id="710421.Mycch_0623"/>
<evidence type="ECO:0000256" key="2">
    <source>
        <dbReference type="SAM" id="Phobius"/>
    </source>
</evidence>
<dbReference type="RefSeq" id="WP_014813932.1">
    <property type="nucleotide sequence ID" value="NC_018027.1"/>
</dbReference>
<proteinExistence type="predicted"/>
<evidence type="ECO:0000313" key="3">
    <source>
        <dbReference type="EMBL" id="AFM15441.1"/>
    </source>
</evidence>
<reference evidence="3 4" key="1">
    <citation type="submission" date="2012-06" db="EMBL/GenBank/DDBJ databases">
        <title>Complete sequence of chromosome of Mycobacterium chubuense NBB4.</title>
        <authorList>
            <consortium name="US DOE Joint Genome Institute"/>
            <person name="Lucas S."/>
            <person name="Han J."/>
            <person name="Lapidus A."/>
            <person name="Cheng J.-F."/>
            <person name="Goodwin L."/>
            <person name="Pitluck S."/>
            <person name="Peters L."/>
            <person name="Mikhailova N."/>
            <person name="Teshima H."/>
            <person name="Detter J.C."/>
            <person name="Han C."/>
            <person name="Tapia R."/>
            <person name="Land M."/>
            <person name="Hauser L."/>
            <person name="Kyrpides N."/>
            <person name="Ivanova N."/>
            <person name="Pagani I."/>
            <person name="Mattes T."/>
            <person name="Holmes A."/>
            <person name="Rutledge P."/>
            <person name="Paulsen I."/>
            <person name="Coleman N."/>
            <person name="Woyke T."/>
        </authorList>
    </citation>
    <scope>NUCLEOTIDE SEQUENCE [LARGE SCALE GENOMIC DNA]</scope>
    <source>
        <strain evidence="3 4">NBB4</strain>
    </source>
</reference>
<organism evidence="3 4">
    <name type="scientific">Mycolicibacterium chubuense (strain NBB4)</name>
    <name type="common">Mycobacterium chubuense</name>
    <dbReference type="NCBI Taxonomy" id="710421"/>
    <lineage>
        <taxon>Bacteria</taxon>
        <taxon>Bacillati</taxon>
        <taxon>Actinomycetota</taxon>
        <taxon>Actinomycetes</taxon>
        <taxon>Mycobacteriales</taxon>
        <taxon>Mycobacteriaceae</taxon>
        <taxon>Mycolicibacterium</taxon>
    </lineage>
</organism>
<dbReference type="HOGENOM" id="CLU_1863009_0_0_11"/>
<feature type="region of interest" description="Disordered" evidence="1">
    <location>
        <begin position="1"/>
        <end position="27"/>
    </location>
</feature>
<accession>I4BDT4</accession>
<evidence type="ECO:0008006" key="5">
    <source>
        <dbReference type="Google" id="ProtNLM"/>
    </source>
</evidence>
<feature type="transmembrane region" description="Helical" evidence="2">
    <location>
        <begin position="119"/>
        <end position="141"/>
    </location>
</feature>
<keyword evidence="2" id="KW-1133">Transmembrane helix</keyword>
<dbReference type="Proteomes" id="UP000006057">
    <property type="component" value="Chromosome"/>
</dbReference>
<evidence type="ECO:0000256" key="1">
    <source>
        <dbReference type="SAM" id="MobiDB-lite"/>
    </source>
</evidence>
<name>I4BDT4_MYCCN</name>
<keyword evidence="2" id="KW-0472">Membrane</keyword>
<protein>
    <recommendedName>
        <fullName evidence="5">Transmembrane protein</fullName>
    </recommendedName>
</protein>
<dbReference type="KEGG" id="mcb:Mycch_0623"/>
<feature type="compositionally biased region" description="Pro residues" evidence="1">
    <location>
        <begin position="1"/>
        <end position="13"/>
    </location>
</feature>
<keyword evidence="4" id="KW-1185">Reference proteome</keyword>
<dbReference type="AlphaFoldDB" id="I4BDT4"/>